<dbReference type="Proteomes" id="UP001519363">
    <property type="component" value="Unassembled WGS sequence"/>
</dbReference>
<reference evidence="2 3" key="1">
    <citation type="submission" date="2021-03" db="EMBL/GenBank/DDBJ databases">
        <title>Sequencing the genomes of 1000 actinobacteria strains.</title>
        <authorList>
            <person name="Klenk H.-P."/>
        </authorList>
    </citation>
    <scope>NUCLEOTIDE SEQUENCE [LARGE SCALE GENOMIC DNA]</scope>
    <source>
        <strain evidence="2 3">DSM 44580</strain>
    </source>
</reference>
<evidence type="ECO:0000256" key="1">
    <source>
        <dbReference type="SAM" id="MobiDB-lite"/>
    </source>
</evidence>
<evidence type="ECO:0008006" key="4">
    <source>
        <dbReference type="Google" id="ProtNLM"/>
    </source>
</evidence>
<protein>
    <recommendedName>
        <fullName evidence="4">Fibronectin type-III domain-containing protein</fullName>
    </recommendedName>
</protein>
<dbReference type="EMBL" id="JAGIOO010000001">
    <property type="protein sequence ID" value="MBP2475342.1"/>
    <property type="molecule type" value="Genomic_DNA"/>
</dbReference>
<organism evidence="2 3">
    <name type="scientific">Crossiella equi</name>
    <dbReference type="NCBI Taxonomy" id="130796"/>
    <lineage>
        <taxon>Bacteria</taxon>
        <taxon>Bacillati</taxon>
        <taxon>Actinomycetota</taxon>
        <taxon>Actinomycetes</taxon>
        <taxon>Pseudonocardiales</taxon>
        <taxon>Pseudonocardiaceae</taxon>
        <taxon>Crossiella</taxon>
    </lineage>
</organism>
<evidence type="ECO:0000313" key="2">
    <source>
        <dbReference type="EMBL" id="MBP2475342.1"/>
    </source>
</evidence>
<comment type="caution">
    <text evidence="2">The sequence shown here is derived from an EMBL/GenBank/DDBJ whole genome shotgun (WGS) entry which is preliminary data.</text>
</comment>
<name>A0ABS5AFJ1_9PSEU</name>
<keyword evidence="3" id="KW-1185">Reference proteome</keyword>
<sequence length="458" mass="48171">MEARTRFAVLVGAAVLLVGAVLVLREPGADSRQPPPPPHRTLTEFRGAGVLLPAPDTRPATPLGLTVEPGSRRLVLRWQGDAPGYEVTWDQRTRLVAGHAVQLTGLADGEAVPVEVRAVDAFGRRSEPARGGGTPSTPQEAWSYADRFTGTEDEVGARWQLVRKPGCAWAGPEAGRLVLEAGCGEPPTGLRARTPLRLREDGGRVVLETGADRFTVDLVPGPADQVDENPPPGALRVEVTGSGVRVRHPGGEARLPPVAPPPPGLSQRWELALSPTALRVLADGREVGATPVRRDWREATVLLGFPGRGSGITRTELDLVAYDAEPVPAPPTGTARLDRRLSRPGPPLADPSAELHDAAGRPVPAGEPMPRGRAVLEIRLTATTPEVAGLAGLEVRLDGERLAVLPTAADGPAVAGTWRIALNLADTTAGPHNIEVRAVGTSWDTAAAPVFVPIMVAQ</sequence>
<gene>
    <name evidence="2" type="ORF">JOF53_004214</name>
</gene>
<evidence type="ECO:0000313" key="3">
    <source>
        <dbReference type="Proteomes" id="UP001519363"/>
    </source>
</evidence>
<proteinExistence type="predicted"/>
<feature type="region of interest" description="Disordered" evidence="1">
    <location>
        <begin position="324"/>
        <end position="369"/>
    </location>
</feature>
<accession>A0ABS5AFJ1</accession>
<dbReference type="RefSeq" id="WP_209707204.1">
    <property type="nucleotide sequence ID" value="NZ_JAGIOO010000001.1"/>
</dbReference>